<feature type="compositionally biased region" description="Basic and acidic residues" evidence="3">
    <location>
        <begin position="9"/>
        <end position="20"/>
    </location>
</feature>
<evidence type="ECO:0000256" key="3">
    <source>
        <dbReference type="SAM" id="MobiDB-lite"/>
    </source>
</evidence>
<keyword evidence="1" id="KW-0677">Repeat</keyword>
<keyword evidence="2" id="KW-0675">Receptor</keyword>
<evidence type="ECO:0000256" key="1">
    <source>
        <dbReference type="ARBA" id="ARBA00022737"/>
    </source>
</evidence>
<dbReference type="InterPro" id="IPR014821">
    <property type="entry name" value="Ins145_P3_rcpt"/>
</dbReference>
<comment type="subunit">
    <text evidence="2">Homotetramer.</text>
</comment>
<dbReference type="InterPro" id="IPR016093">
    <property type="entry name" value="MIR_motif"/>
</dbReference>
<dbReference type="PROSITE" id="PS50919">
    <property type="entry name" value="MIR"/>
    <property type="match status" value="3"/>
</dbReference>
<dbReference type="Pfam" id="PF00955">
    <property type="entry name" value="HCO3_cotransp"/>
    <property type="match status" value="1"/>
</dbReference>
<feature type="domain" description="MIR" evidence="4">
    <location>
        <begin position="310"/>
        <end position="376"/>
    </location>
</feature>
<keyword evidence="2" id="KW-0407">Ion channel</keyword>
<dbReference type="PANTHER" id="PTHR13715">
    <property type="entry name" value="RYANODINE RECEPTOR AND IP3 RECEPTOR"/>
    <property type="match status" value="1"/>
</dbReference>
<sequence length="612" mass="68148">MKAQQIMMKKKESLRSKRDPAITAPAGPGGVDDGGDRRPPPRDPLQRVGRPFYGLIQDVKIRYPKYLSDLKDGLSGQVAAAAIFIFFTALSAAITFGGMYDISRVLLSPHYIEKRQNEAESKKLMGTVINYGITIQLLHLKSNKFLTVNKRLPALLEKNAMTVSLDANGNEGSWFYINPYYKLCNSGDNVVVGDKVILSPVNAGQQLHVSSTHDLRDHPGCKEVNVLNSNTCWKISLFLEHRENLEGILKGGDVIRLFHAEQEKFLTIDEYKKKKQNVFLRTTGRAIATAATSSKALWEVEVVQHDPTRGGAGHWNSLFRFKHLATGHYLAAEVDEDTTPDPTREKLRDPSGGPVYQLVSVPLSNDIASIFELEPTTLIRGDSMVLQSSYVRLHHLCTSTWEHSTSIPIDKEEDKPVMSKVGCAPIKEDKEAFSLVPVLAKEGRDLDFAKHAKRLEKGSFSQTERKTASEWHRGVHTECIIRVCIKPGPQGCIIWYISVYGCIINRWYTIPGEVYTGANLENAQLHGNPTDNVDNTLGRETITSRPVFPVCFDAAHPHPFVSPPVWIQQTGTERGPLGYQQDLCKLGVRRAGVYRRGVRGGGRDNNNNNTLG</sequence>
<dbReference type="PANTHER" id="PTHR13715:SF102">
    <property type="entry name" value="INOSITOL 1,4,5-TRISPHOSPHATE RECEPTOR"/>
    <property type="match status" value="1"/>
</dbReference>
<keyword evidence="2" id="KW-0406">Ion transport</keyword>
<dbReference type="GO" id="GO:0005509">
    <property type="term" value="F:calcium ion binding"/>
    <property type="evidence" value="ECO:0007669"/>
    <property type="project" value="TreeGrafter"/>
</dbReference>
<dbReference type="EMBL" id="JAWZYT010004893">
    <property type="protein sequence ID" value="KAK4292238.1"/>
    <property type="molecule type" value="Genomic_DNA"/>
</dbReference>
<keyword evidence="2" id="KW-0472">Membrane</keyword>
<dbReference type="EMBL" id="JAWZYT010004893">
    <property type="protein sequence ID" value="KAK4292237.1"/>
    <property type="molecule type" value="Genomic_DNA"/>
</dbReference>
<feature type="domain" description="MIR" evidence="4">
    <location>
        <begin position="246"/>
        <end position="303"/>
    </location>
</feature>
<dbReference type="GO" id="GO:0005220">
    <property type="term" value="F:inositol 1,4,5-trisphosphate-gated calcium channel activity"/>
    <property type="evidence" value="ECO:0007669"/>
    <property type="project" value="UniProtKB-UniRule"/>
</dbReference>
<comment type="caution">
    <text evidence="5">The sequence shown here is derived from an EMBL/GenBank/DDBJ whole genome shotgun (WGS) entry which is preliminary data.</text>
</comment>
<keyword evidence="2" id="KW-0256">Endoplasmic reticulum</keyword>
<keyword evidence="6" id="KW-1185">Reference proteome</keyword>
<dbReference type="GO" id="GO:0035091">
    <property type="term" value="F:phosphatidylinositol binding"/>
    <property type="evidence" value="ECO:0007669"/>
    <property type="project" value="TreeGrafter"/>
</dbReference>
<proteinExistence type="inferred from homology"/>
<dbReference type="SUPFAM" id="SSF82109">
    <property type="entry name" value="MIR domain"/>
    <property type="match status" value="2"/>
</dbReference>
<comment type="domain">
    <text evidence="2">The receptor contains a calcium channel in its C-terminal extremity. Its large N-terminal cytoplasmic region has the ligand-binding site in the N-terminus and modulatory sites in the middle portion immediately upstream of the channel region.</text>
</comment>
<evidence type="ECO:0000256" key="2">
    <source>
        <dbReference type="RuleBase" id="RU368044"/>
    </source>
</evidence>
<dbReference type="GO" id="GO:0070679">
    <property type="term" value="F:inositol 1,4,5 trisphosphate binding"/>
    <property type="evidence" value="ECO:0007669"/>
    <property type="project" value="UniProtKB-UniRule"/>
</dbReference>
<protein>
    <recommendedName>
        <fullName evidence="2">Inositol 1,4,5-trisphosphate receptor</fullName>
    </recommendedName>
</protein>
<keyword evidence="2" id="KW-0109">Calcium transport</keyword>
<dbReference type="Pfam" id="PF08709">
    <property type="entry name" value="Ins145_P3_rec"/>
    <property type="match status" value="1"/>
</dbReference>
<accession>A0AAE1NMK4</accession>
<keyword evidence="2" id="KW-0107">Calcium channel</keyword>
<dbReference type="AlphaFoldDB" id="A0AAE1NMK4"/>
<feature type="domain" description="MIR" evidence="4">
    <location>
        <begin position="126"/>
        <end position="180"/>
    </location>
</feature>
<keyword evidence="2" id="KW-0812">Transmembrane</keyword>
<feature type="region of interest" description="Disordered" evidence="3">
    <location>
        <begin position="1"/>
        <end position="48"/>
    </location>
</feature>
<name>A0AAE1NMK4_9EUCA</name>
<dbReference type="GO" id="GO:0005886">
    <property type="term" value="C:plasma membrane"/>
    <property type="evidence" value="ECO:0007669"/>
    <property type="project" value="TreeGrafter"/>
</dbReference>
<dbReference type="GO" id="GO:0030667">
    <property type="term" value="C:secretory granule membrane"/>
    <property type="evidence" value="ECO:0007669"/>
    <property type="project" value="TreeGrafter"/>
</dbReference>
<dbReference type="SMART" id="SM00472">
    <property type="entry name" value="MIR"/>
    <property type="match status" value="4"/>
</dbReference>
<dbReference type="Proteomes" id="UP001292094">
    <property type="component" value="Unassembled WGS sequence"/>
</dbReference>
<dbReference type="InterPro" id="IPR000493">
    <property type="entry name" value="InsP3_rcpt"/>
</dbReference>
<dbReference type="Gene3D" id="1.10.287.570">
    <property type="entry name" value="Helical hairpin bin"/>
    <property type="match status" value="1"/>
</dbReference>
<feature type="compositionally biased region" description="Basic and acidic residues" evidence="3">
    <location>
        <begin position="34"/>
        <end position="45"/>
    </location>
</feature>
<dbReference type="PRINTS" id="PR00779">
    <property type="entry name" value="INSP3RECEPTR"/>
</dbReference>
<dbReference type="CDD" id="cd23277">
    <property type="entry name" value="beta-trefoil_MIR_ITPR"/>
    <property type="match status" value="1"/>
</dbReference>
<organism evidence="5 6">
    <name type="scientific">Petrolisthes manimaculis</name>
    <dbReference type="NCBI Taxonomy" id="1843537"/>
    <lineage>
        <taxon>Eukaryota</taxon>
        <taxon>Metazoa</taxon>
        <taxon>Ecdysozoa</taxon>
        <taxon>Arthropoda</taxon>
        <taxon>Crustacea</taxon>
        <taxon>Multicrustacea</taxon>
        <taxon>Malacostraca</taxon>
        <taxon>Eumalacostraca</taxon>
        <taxon>Eucarida</taxon>
        <taxon>Decapoda</taxon>
        <taxon>Pleocyemata</taxon>
        <taxon>Anomura</taxon>
        <taxon>Galatheoidea</taxon>
        <taxon>Porcellanidae</taxon>
        <taxon>Petrolisthes</taxon>
    </lineage>
</organism>
<dbReference type="InterPro" id="IPR011531">
    <property type="entry name" value="HCO3_transpt-like_TM_dom"/>
</dbReference>
<dbReference type="GO" id="GO:0051209">
    <property type="term" value="P:release of sequestered calcium ion into cytosol"/>
    <property type="evidence" value="ECO:0007669"/>
    <property type="project" value="UniProtKB-UniRule"/>
</dbReference>
<dbReference type="EMBL" id="JAWZYT010004893">
    <property type="protein sequence ID" value="KAK4292239.1"/>
    <property type="molecule type" value="Genomic_DNA"/>
</dbReference>
<keyword evidence="2" id="KW-1071">Ligand-gated ion channel</keyword>
<evidence type="ECO:0000313" key="6">
    <source>
        <dbReference type="Proteomes" id="UP001292094"/>
    </source>
</evidence>
<keyword evidence="2" id="KW-0106">Calcium</keyword>
<reference evidence="5" key="1">
    <citation type="submission" date="2023-11" db="EMBL/GenBank/DDBJ databases">
        <title>Genome assemblies of two species of porcelain crab, Petrolisthes cinctipes and Petrolisthes manimaculis (Anomura: Porcellanidae).</title>
        <authorList>
            <person name="Angst P."/>
        </authorList>
    </citation>
    <scope>NUCLEOTIDE SEQUENCE</scope>
    <source>
        <strain evidence="5">PB745_02</strain>
        <tissue evidence="5">Gill</tissue>
    </source>
</reference>
<evidence type="ECO:0000313" key="5">
    <source>
        <dbReference type="EMBL" id="KAK4292238.1"/>
    </source>
</evidence>
<comment type="subcellular location">
    <subcellularLocation>
        <location evidence="2">Endoplasmic reticulum membrane</location>
        <topology evidence="2">Multi-pass membrane protein</topology>
    </subcellularLocation>
</comment>
<dbReference type="Gene3D" id="2.80.10.50">
    <property type="match status" value="2"/>
</dbReference>
<keyword evidence="2" id="KW-1133">Transmembrane helix</keyword>
<dbReference type="GO" id="GO:0006820">
    <property type="term" value="P:monoatomic anion transport"/>
    <property type="evidence" value="ECO:0007669"/>
    <property type="project" value="InterPro"/>
</dbReference>
<dbReference type="GO" id="GO:0005789">
    <property type="term" value="C:endoplasmic reticulum membrane"/>
    <property type="evidence" value="ECO:0007669"/>
    <property type="project" value="UniProtKB-SubCell"/>
</dbReference>
<keyword evidence="2" id="KW-0813">Transport</keyword>
<comment type="similarity">
    <text evidence="2">Belongs to the InsP3 receptor family.</text>
</comment>
<dbReference type="GO" id="GO:0016529">
    <property type="term" value="C:sarcoplasmic reticulum"/>
    <property type="evidence" value="ECO:0007669"/>
    <property type="project" value="TreeGrafter"/>
</dbReference>
<dbReference type="Pfam" id="PF02815">
    <property type="entry name" value="MIR"/>
    <property type="match status" value="1"/>
</dbReference>
<evidence type="ECO:0000259" key="4">
    <source>
        <dbReference type="PROSITE" id="PS50919"/>
    </source>
</evidence>
<dbReference type="FunFam" id="2.80.10.50:FF:000005">
    <property type="entry name" value="Inositol 1,4,5-trisphosphate receptor type 2"/>
    <property type="match status" value="1"/>
</dbReference>
<gene>
    <name evidence="5" type="ORF">Pmani_034990</name>
</gene>
<comment type="function">
    <text evidence="2">Receptor for inositol 1,4,5-trisphosphate, a second messenger that mediates the release of intracellular calcium.</text>
</comment>
<feature type="transmembrane region" description="Helical" evidence="2">
    <location>
        <begin position="78"/>
        <end position="100"/>
    </location>
</feature>
<comment type="caution">
    <text evidence="2">Lacks conserved residue(s) required for the propagation of feature annotation.</text>
</comment>
<dbReference type="InterPro" id="IPR015925">
    <property type="entry name" value="Ryanodine_IP3_receptor"/>
</dbReference>
<dbReference type="InterPro" id="IPR036300">
    <property type="entry name" value="MIR_dom_sf"/>
</dbReference>